<feature type="transmembrane region" description="Helical" evidence="6">
    <location>
        <begin position="12"/>
        <end position="28"/>
    </location>
</feature>
<reference evidence="8 9" key="1">
    <citation type="submission" date="2018-07" db="EMBL/GenBank/DDBJ databases">
        <title>Campylobacter zealandensis sp. nov., isolated from birds and water in New Zealand.</title>
        <authorList>
            <person name="Wilkinson D.A."/>
            <person name="Biggs P.J."/>
            <person name="French N.P."/>
            <person name="Midwinter A.C."/>
        </authorList>
    </citation>
    <scope>NUCLEOTIDE SEQUENCE [LARGE SCALE GENOMIC DNA]</scope>
    <source>
        <strain evidence="8 9">B423b</strain>
    </source>
</reference>
<dbReference type="PANTHER" id="PTHR43201">
    <property type="entry name" value="ACYL-COA SYNTHETASE"/>
    <property type="match status" value="1"/>
</dbReference>
<gene>
    <name evidence="8" type="ORF">DU473_07540</name>
</gene>
<dbReference type="SUPFAM" id="SSF103473">
    <property type="entry name" value="MFS general substrate transporter"/>
    <property type="match status" value="1"/>
</dbReference>
<organism evidence="8 9">
    <name type="scientific">Campylobacter novaezeelandiae</name>
    <dbReference type="NCBI Taxonomy" id="2267891"/>
    <lineage>
        <taxon>Bacteria</taxon>
        <taxon>Pseudomonadati</taxon>
        <taxon>Campylobacterota</taxon>
        <taxon>Epsilonproteobacteria</taxon>
        <taxon>Campylobacterales</taxon>
        <taxon>Campylobacteraceae</taxon>
        <taxon>Campylobacter</taxon>
    </lineage>
</organism>
<accession>A0A4Q9JSQ7</accession>
<dbReference type="InterPro" id="IPR011701">
    <property type="entry name" value="MFS"/>
</dbReference>
<evidence type="ECO:0000256" key="4">
    <source>
        <dbReference type="ARBA" id="ARBA00022989"/>
    </source>
</evidence>
<evidence type="ECO:0000256" key="1">
    <source>
        <dbReference type="ARBA" id="ARBA00006432"/>
    </source>
</evidence>
<feature type="transmembrane region" description="Helical" evidence="6">
    <location>
        <begin position="265"/>
        <end position="285"/>
    </location>
</feature>
<dbReference type="InterPro" id="IPR000873">
    <property type="entry name" value="AMP-dep_synth/lig_dom"/>
</dbReference>
<evidence type="ECO:0000256" key="2">
    <source>
        <dbReference type="ARBA" id="ARBA00022598"/>
    </source>
</evidence>
<sequence>MRKIFLKKINQIHILLLLIFINIFIYISHKLITKNFIYSTYEKDLQSFFVILNEVLFFLPFVLFYPLTSFLNTAFYAKKYIIKLLASLFLLLSVIIYISYYNHIFWLALFLNFLLALLNSFYFPIFYAYITKIAQKHLALKINLLIGISGALAILMAFGASSFSLNNKNEISDFINLIGLSFIALSLINLALSYKLSILQEKNIKYSLKKFLKKKLFLKNLKSIIKKPILFPSILGISVFLFLLESYMILFPIYVKDVLLEDDLFYIYLNFILLAIGFIFGSFILKRSSETYLEFGFIPLALSGSCILTLLLPHILNHFVVFFLFGFCGAFIIIPFFALIQFHSQTKKIQRVILINNFIQSSIILNCIIFIFLFAMTRFNINYIFYILASIAFIISLYIFKQLPFLLIRLLTSFSYFHHYKFLINGFENLSSQKGILLIGNRDSFLDWAIIQMIIPRKVHFIMGNNIFSPWYIKIFIEKFSFMSKNLKEGLKLLEKGEVVCIFTDEIKDDLENTISKQQIEIIPFHIKSIWGSSFSKDNEEFSLKNKYLSQKYICIAFDKKINSLCKTEIQECILKLSFKTWQMQCEATHTIARTWIDCAKKNLSRIALIDSLNNTSFTYREFLSLSLLLSKIIKNNSKALNIHFSRGSYAPKEECIGILLPISFENLLCNLSVLLSQKVIINLNHNDKNIYSIIKNSNIKQIYTSRFFFKNLDLDFNDKNIHLIFVEDTLKTIKEQKNKIFLYTLLISILPKSLLKLIFSPSKNNLAITNINFENNQGFMFNNRNILSTIMQISDQFNLRNDDIISSSFPSHAFFGFIMSFLPILTGTKTIINVNFKSKITNQITITCQEQNALKNYIQILNENAFINTRIILSDNKINQDIKEKFESKFKKRIFCVFGINELSPIISINTDQEKNNNLGHILDGIAIKIDEENSKNYLLNKHGTILLGGHQVMVGYLNDKKLTDETIKEIDGIRWYNTKKMGYIDENNSLHII</sequence>
<feature type="domain" description="AMP-dependent synthetase/ligase" evidence="7">
    <location>
        <begin position="779"/>
        <end position="959"/>
    </location>
</feature>
<keyword evidence="3 6" id="KW-0812">Transmembrane</keyword>
<dbReference type="RefSeq" id="WP_131186915.1">
    <property type="nucleotide sequence ID" value="NZ_QPGR01000018.1"/>
</dbReference>
<dbReference type="EMBL" id="QPGR01000018">
    <property type="protein sequence ID" value="TBR78881.1"/>
    <property type="molecule type" value="Genomic_DNA"/>
</dbReference>
<dbReference type="InterPro" id="IPR042099">
    <property type="entry name" value="ANL_N_sf"/>
</dbReference>
<feature type="transmembrane region" description="Helical" evidence="6">
    <location>
        <begin position="142"/>
        <end position="162"/>
    </location>
</feature>
<dbReference type="GO" id="GO:0006631">
    <property type="term" value="P:fatty acid metabolic process"/>
    <property type="evidence" value="ECO:0007669"/>
    <property type="project" value="TreeGrafter"/>
</dbReference>
<keyword evidence="2" id="KW-0436">Ligase</keyword>
<protein>
    <submittedName>
        <fullName evidence="8">MFS transporter</fullName>
    </submittedName>
</protein>
<feature type="transmembrane region" description="Helical" evidence="6">
    <location>
        <begin position="80"/>
        <end position="98"/>
    </location>
</feature>
<dbReference type="SUPFAM" id="SSF69593">
    <property type="entry name" value="Glycerol-3-phosphate (1)-acyltransferase"/>
    <property type="match status" value="1"/>
</dbReference>
<proteinExistence type="inferred from homology"/>
<dbReference type="Pfam" id="PF00501">
    <property type="entry name" value="AMP-binding"/>
    <property type="match status" value="1"/>
</dbReference>
<evidence type="ECO:0000313" key="8">
    <source>
        <dbReference type="EMBL" id="TBR78881.1"/>
    </source>
</evidence>
<feature type="transmembrane region" description="Helical" evidence="6">
    <location>
        <begin position="352"/>
        <end position="375"/>
    </location>
</feature>
<feature type="transmembrane region" description="Helical" evidence="6">
    <location>
        <begin position="174"/>
        <end position="192"/>
    </location>
</feature>
<dbReference type="Pfam" id="PF07690">
    <property type="entry name" value="MFS_1"/>
    <property type="match status" value="1"/>
</dbReference>
<feature type="transmembrane region" description="Helical" evidence="6">
    <location>
        <begin position="741"/>
        <end position="760"/>
    </location>
</feature>
<dbReference type="PANTHER" id="PTHR43201:SF5">
    <property type="entry name" value="MEDIUM-CHAIN ACYL-COA LIGASE ACSF2, MITOCHONDRIAL"/>
    <property type="match status" value="1"/>
</dbReference>
<comment type="caution">
    <text evidence="8">The sequence shown here is derived from an EMBL/GenBank/DDBJ whole genome shotgun (WGS) entry which is preliminary data.</text>
</comment>
<feature type="transmembrane region" description="Helical" evidence="6">
    <location>
        <begin position="48"/>
        <end position="68"/>
    </location>
</feature>
<evidence type="ECO:0000259" key="7">
    <source>
        <dbReference type="Pfam" id="PF00501"/>
    </source>
</evidence>
<evidence type="ECO:0000313" key="9">
    <source>
        <dbReference type="Proteomes" id="UP000292583"/>
    </source>
</evidence>
<dbReference type="Proteomes" id="UP000292583">
    <property type="component" value="Unassembled WGS sequence"/>
</dbReference>
<evidence type="ECO:0000256" key="6">
    <source>
        <dbReference type="SAM" id="Phobius"/>
    </source>
</evidence>
<comment type="similarity">
    <text evidence="1">Belongs to the ATP-dependent AMP-binding enzyme family.</text>
</comment>
<feature type="transmembrane region" description="Helical" evidence="6">
    <location>
        <begin position="292"/>
        <end position="312"/>
    </location>
</feature>
<dbReference type="GO" id="GO:0022857">
    <property type="term" value="F:transmembrane transporter activity"/>
    <property type="evidence" value="ECO:0007669"/>
    <property type="project" value="InterPro"/>
</dbReference>
<dbReference type="Gene3D" id="1.20.1250.20">
    <property type="entry name" value="MFS general substrate transporter like domains"/>
    <property type="match status" value="1"/>
</dbReference>
<keyword evidence="4 6" id="KW-1133">Transmembrane helix</keyword>
<feature type="transmembrane region" description="Helical" evidence="6">
    <location>
        <begin position="229"/>
        <end position="253"/>
    </location>
</feature>
<name>A0A4Q9JSQ7_9BACT</name>
<dbReference type="InterPro" id="IPR036259">
    <property type="entry name" value="MFS_trans_sf"/>
</dbReference>
<dbReference type="AlphaFoldDB" id="A0A4Q9JSQ7"/>
<dbReference type="SUPFAM" id="SSF56801">
    <property type="entry name" value="Acetyl-CoA synthetase-like"/>
    <property type="match status" value="1"/>
</dbReference>
<feature type="transmembrane region" description="Helical" evidence="6">
    <location>
        <begin position="814"/>
        <end position="833"/>
    </location>
</feature>
<feature type="transmembrane region" description="Helical" evidence="6">
    <location>
        <begin position="381"/>
        <end position="400"/>
    </location>
</feature>
<keyword evidence="9" id="KW-1185">Reference proteome</keyword>
<keyword evidence="5 6" id="KW-0472">Membrane</keyword>
<feature type="transmembrane region" description="Helical" evidence="6">
    <location>
        <begin position="318"/>
        <end position="340"/>
    </location>
</feature>
<dbReference type="OrthoDB" id="9799237at2"/>
<feature type="transmembrane region" description="Helical" evidence="6">
    <location>
        <begin position="104"/>
        <end position="130"/>
    </location>
</feature>
<dbReference type="GO" id="GO:0031956">
    <property type="term" value="F:medium-chain fatty acid-CoA ligase activity"/>
    <property type="evidence" value="ECO:0007669"/>
    <property type="project" value="TreeGrafter"/>
</dbReference>
<dbReference type="Gene3D" id="3.40.50.12780">
    <property type="entry name" value="N-terminal domain of ligase-like"/>
    <property type="match status" value="1"/>
</dbReference>
<evidence type="ECO:0000256" key="3">
    <source>
        <dbReference type="ARBA" id="ARBA00022692"/>
    </source>
</evidence>
<evidence type="ECO:0000256" key="5">
    <source>
        <dbReference type="ARBA" id="ARBA00023136"/>
    </source>
</evidence>